<evidence type="ECO:0000256" key="1">
    <source>
        <dbReference type="ARBA" id="ARBA00005059"/>
    </source>
</evidence>
<dbReference type="GO" id="GO:0019353">
    <property type="term" value="P:protoporphyrinogen IX biosynthetic process from glutamate"/>
    <property type="evidence" value="ECO:0007669"/>
    <property type="project" value="TreeGrafter"/>
</dbReference>
<evidence type="ECO:0000256" key="5">
    <source>
        <dbReference type="ARBA" id="ARBA00023002"/>
    </source>
</evidence>
<dbReference type="InterPro" id="IPR015896">
    <property type="entry name" value="4pyrrol_synth_GluRdtase_dimer"/>
</dbReference>
<evidence type="ECO:0000256" key="2">
    <source>
        <dbReference type="ARBA" id="ARBA00005916"/>
    </source>
</evidence>
<dbReference type="SUPFAM" id="SSF69742">
    <property type="entry name" value="Glutamyl tRNA-reductase catalytic, N-terminal domain"/>
    <property type="match status" value="1"/>
</dbReference>
<dbReference type="InterPro" id="IPR036453">
    <property type="entry name" value="GluRdtase_dimer_dom_sf"/>
</dbReference>
<dbReference type="PIRSF" id="PIRSF000445">
    <property type="entry name" value="4pyrrol_synth_GluRdtase"/>
    <property type="match status" value="1"/>
</dbReference>
<evidence type="ECO:0000256" key="9">
    <source>
        <dbReference type="PIRSR" id="PIRSR000445-1"/>
    </source>
</evidence>
<dbReference type="PANTHER" id="PTHR43013">
    <property type="entry name" value="GLUTAMYL-TRNA REDUCTASE"/>
    <property type="match status" value="1"/>
</dbReference>
<dbReference type="InterPro" id="IPR036343">
    <property type="entry name" value="GluRdtase_N_sf"/>
</dbReference>
<dbReference type="EMBL" id="SHMR01000005">
    <property type="protein sequence ID" value="RZH67529.1"/>
    <property type="molecule type" value="Genomic_DNA"/>
</dbReference>
<keyword evidence="5 8" id="KW-0560">Oxidoreductase</keyword>
<dbReference type="Pfam" id="PF05201">
    <property type="entry name" value="GlutR_N"/>
    <property type="match status" value="1"/>
</dbReference>
<feature type="domain" description="Tetrapyrrole biosynthesis glutamyl-tRNA reductase dimerisation" evidence="14">
    <location>
        <begin position="331"/>
        <end position="425"/>
    </location>
</feature>
<dbReference type="Proteomes" id="UP000292704">
    <property type="component" value="Unassembled WGS sequence"/>
</dbReference>
<dbReference type="OrthoDB" id="4562at2157"/>
<evidence type="ECO:0000256" key="11">
    <source>
        <dbReference type="PIRSR" id="PIRSR000445-3"/>
    </source>
</evidence>
<evidence type="ECO:0000256" key="8">
    <source>
        <dbReference type="HAMAP-Rule" id="MF_00087"/>
    </source>
</evidence>
<dbReference type="SUPFAM" id="SSF69075">
    <property type="entry name" value="Glutamyl tRNA-reductase dimerization domain"/>
    <property type="match status" value="1"/>
</dbReference>
<feature type="region of interest" description="Disordered" evidence="13">
    <location>
        <begin position="1"/>
        <end position="23"/>
    </location>
</feature>
<comment type="subunit">
    <text evidence="8">Homodimer.</text>
</comment>
<dbReference type="InterPro" id="IPR000343">
    <property type="entry name" value="4pyrrol_synth_GluRdtase"/>
</dbReference>
<evidence type="ECO:0000259" key="16">
    <source>
        <dbReference type="Pfam" id="PF05201"/>
    </source>
</evidence>
<accession>A0A482XVL6</accession>
<gene>
    <name evidence="8" type="primary">hemA</name>
    <name evidence="17" type="ORF">ELS17_11755</name>
</gene>
<comment type="caution">
    <text evidence="17">The sequence shown here is derived from an EMBL/GenBank/DDBJ whole genome shotgun (WGS) entry which is preliminary data.</text>
</comment>
<dbReference type="PANTHER" id="PTHR43013:SF1">
    <property type="entry name" value="GLUTAMYL-TRNA REDUCTASE"/>
    <property type="match status" value="1"/>
</dbReference>
<protein>
    <recommendedName>
        <fullName evidence="3 8">Glutamyl-tRNA reductase</fullName>
        <shortName evidence="8">GluTR</shortName>
        <ecNumber evidence="3 8">1.2.1.70</ecNumber>
    </recommendedName>
</protein>
<proteinExistence type="inferred from homology"/>
<dbReference type="Pfam" id="PF00745">
    <property type="entry name" value="GlutR_dimer"/>
    <property type="match status" value="1"/>
</dbReference>
<dbReference type="InterPro" id="IPR015895">
    <property type="entry name" value="4pyrrol_synth_GluRdtase_N"/>
</dbReference>
<comment type="similarity">
    <text evidence="2 8">Belongs to the glutamyl-tRNA reductase family.</text>
</comment>
<dbReference type="GO" id="GO:0050661">
    <property type="term" value="F:NADP binding"/>
    <property type="evidence" value="ECO:0007669"/>
    <property type="project" value="InterPro"/>
</dbReference>
<dbReference type="Gene3D" id="3.30.460.30">
    <property type="entry name" value="Glutamyl-tRNA reductase, N-terminal domain"/>
    <property type="match status" value="1"/>
</dbReference>
<dbReference type="RefSeq" id="WP_130170831.1">
    <property type="nucleotide sequence ID" value="NZ_SHMR01000005.1"/>
</dbReference>
<evidence type="ECO:0000313" key="17">
    <source>
        <dbReference type="EMBL" id="RZH67529.1"/>
    </source>
</evidence>
<dbReference type="Gene3D" id="3.40.50.720">
    <property type="entry name" value="NAD(P)-binding Rossmann-like Domain"/>
    <property type="match status" value="1"/>
</dbReference>
<feature type="binding site" evidence="8 10">
    <location>
        <begin position="74"/>
        <end position="77"/>
    </location>
    <ligand>
        <name>substrate</name>
    </ligand>
</feature>
<feature type="active site" description="Nucleophile" evidence="8 9">
    <location>
        <position position="75"/>
    </location>
</feature>
<dbReference type="EC" id="1.2.1.70" evidence="3 8"/>
<feature type="binding site" evidence="8 10">
    <location>
        <position position="128"/>
    </location>
    <ligand>
        <name>substrate</name>
    </ligand>
</feature>
<comment type="domain">
    <text evidence="8">Possesses an unusual extended V-shaped dimeric structure with each monomer consisting of three distinct domains arranged along a curved 'spinal' alpha-helix. The N-terminal catalytic domain specifically recognizes the glutamate moiety of the substrate. The second domain is the NADPH-binding domain, and the third C-terminal domain is responsible for dimerization.</text>
</comment>
<dbReference type="GO" id="GO:0008883">
    <property type="term" value="F:glutamyl-tRNA reductase activity"/>
    <property type="evidence" value="ECO:0007669"/>
    <property type="project" value="UniProtKB-UniRule"/>
</dbReference>
<name>A0A482XVL6_9EURY</name>
<dbReference type="STRING" id="222984.GCA_000731985_01253"/>
<evidence type="ECO:0000256" key="7">
    <source>
        <dbReference type="ARBA" id="ARBA00047464"/>
    </source>
</evidence>
<comment type="function">
    <text evidence="8">Catalyzes the NADPH-dependent reduction of glutamyl-tRNA(Glu) to glutamate 1-semialdehyde (GSA).</text>
</comment>
<dbReference type="AlphaFoldDB" id="A0A482XVL6"/>
<evidence type="ECO:0000256" key="4">
    <source>
        <dbReference type="ARBA" id="ARBA00022857"/>
    </source>
</evidence>
<feature type="domain" description="Glutamyl-tRNA reductase N-terminal" evidence="16">
    <location>
        <begin position="48"/>
        <end position="175"/>
    </location>
</feature>
<comment type="catalytic activity">
    <reaction evidence="7 8">
        <text>(S)-4-amino-5-oxopentanoate + tRNA(Glu) + NADP(+) = L-glutamyl-tRNA(Glu) + NADPH + H(+)</text>
        <dbReference type="Rhea" id="RHEA:12344"/>
        <dbReference type="Rhea" id="RHEA-COMP:9663"/>
        <dbReference type="Rhea" id="RHEA-COMP:9680"/>
        <dbReference type="ChEBI" id="CHEBI:15378"/>
        <dbReference type="ChEBI" id="CHEBI:57501"/>
        <dbReference type="ChEBI" id="CHEBI:57783"/>
        <dbReference type="ChEBI" id="CHEBI:58349"/>
        <dbReference type="ChEBI" id="CHEBI:78442"/>
        <dbReference type="ChEBI" id="CHEBI:78520"/>
        <dbReference type="EC" id="1.2.1.70"/>
    </reaction>
</comment>
<dbReference type="InterPro" id="IPR006151">
    <property type="entry name" value="Shikm_DH/Glu-tRNA_Rdtase"/>
</dbReference>
<evidence type="ECO:0000313" key="18">
    <source>
        <dbReference type="Proteomes" id="UP000292704"/>
    </source>
</evidence>
<evidence type="ECO:0000256" key="10">
    <source>
        <dbReference type="PIRSR" id="PIRSR000445-2"/>
    </source>
</evidence>
<dbReference type="HAMAP" id="MF_00087">
    <property type="entry name" value="Glu_tRNA_reductase"/>
    <property type="match status" value="1"/>
</dbReference>
<evidence type="ECO:0000256" key="13">
    <source>
        <dbReference type="SAM" id="MobiDB-lite"/>
    </source>
</evidence>
<feature type="binding site" evidence="8 11">
    <location>
        <begin position="206"/>
        <end position="211"/>
    </location>
    <ligand>
        <name>NADP(+)</name>
        <dbReference type="ChEBI" id="CHEBI:58349"/>
    </ligand>
</feature>
<evidence type="ECO:0000259" key="15">
    <source>
        <dbReference type="Pfam" id="PF01488"/>
    </source>
</evidence>
<organism evidence="17 18">
    <name type="scientific">Natrinema altunense</name>
    <dbReference type="NCBI Taxonomy" id="222984"/>
    <lineage>
        <taxon>Archaea</taxon>
        <taxon>Methanobacteriati</taxon>
        <taxon>Methanobacteriota</taxon>
        <taxon>Stenosarchaea group</taxon>
        <taxon>Halobacteria</taxon>
        <taxon>Halobacteriales</taxon>
        <taxon>Natrialbaceae</taxon>
        <taxon>Natrinema</taxon>
    </lineage>
</organism>
<sequence>MHVPDSAPPDARPEPEPSPVAAVPKSVRRLACYRVDHESRSTDELGAIGPDDPVAAARRIAAHDRVTEAVVLSTCNRVEAYLSTRTPADRDAGLEAAREALGDPDGALTETGLAVVDHLFRVACGLESAVIGEAHVLGQVRRTFETALEADLGGGVVTRAADAAVSVGRRCRDETGIAEGTVGYGSATCEAIVDEGGVPDRLVVVGAGELATEVANAAGHRWDCRVDAVNRSAAPALPTDDGRDWPLEALERALADADAIVTATGAPDRVVTPEAMRRVGPGTPVVDLASPPDVAEPVRRSAVPVVALADIQTRIGAAVTDRRAAVPAVDDAVTDAVAAFVDRERENRAEDTLRELHRAAAAIRESELEQAQARLENGTDPETVLADFASALTGSLLGTPTERLRTAARDGDDAVIDATHRLFDLDGDRERSE</sequence>
<dbReference type="UniPathway" id="UPA00251">
    <property type="reaction ID" value="UER00316"/>
</dbReference>
<comment type="caution">
    <text evidence="8">Lacks conserved residue(s) required for the propagation of feature annotation.</text>
</comment>
<dbReference type="SUPFAM" id="SSF51735">
    <property type="entry name" value="NAD(P)-binding Rossmann-fold domains"/>
    <property type="match status" value="1"/>
</dbReference>
<keyword evidence="6 8" id="KW-0627">Porphyrin biosynthesis</keyword>
<dbReference type="InterPro" id="IPR036291">
    <property type="entry name" value="NAD(P)-bd_dom_sf"/>
</dbReference>
<comment type="pathway">
    <text evidence="1 8">Porphyrin-containing compound metabolism; protoporphyrin-IX biosynthesis; 5-aminolevulinate from L-glutamyl-tRNA(Glu): step 1/2.</text>
</comment>
<feature type="binding site" evidence="8 10">
    <location>
        <position position="139"/>
    </location>
    <ligand>
        <name>substrate</name>
    </ligand>
</feature>
<dbReference type="Pfam" id="PF01488">
    <property type="entry name" value="Shikimate_DH"/>
    <property type="match status" value="1"/>
</dbReference>
<evidence type="ECO:0000256" key="3">
    <source>
        <dbReference type="ARBA" id="ARBA00012970"/>
    </source>
</evidence>
<feature type="domain" description="Quinate/shikimate 5-dehydrogenase/glutamyl-tRNA reductase" evidence="15">
    <location>
        <begin position="201"/>
        <end position="311"/>
    </location>
</feature>
<feature type="site" description="Important for activity" evidence="8 12">
    <location>
        <position position="118"/>
    </location>
</feature>
<comment type="miscellaneous">
    <text evidence="8">During catalysis, the active site Cys acts as a nucleophile attacking the alpha-carbonyl group of tRNA-bound glutamate with the formation of a thioester intermediate between enzyme and glutamate, and the concomitant release of tRNA(Glu). The thioester intermediate is finally reduced by direct hydride transfer from NADPH, to form the product GSA.</text>
</comment>
<feature type="binding site" evidence="10">
    <location>
        <begin position="133"/>
        <end position="135"/>
    </location>
    <ligand>
        <name>substrate</name>
    </ligand>
</feature>
<evidence type="ECO:0000256" key="12">
    <source>
        <dbReference type="PIRSR" id="PIRSR000445-4"/>
    </source>
</evidence>
<evidence type="ECO:0000259" key="14">
    <source>
        <dbReference type="Pfam" id="PF00745"/>
    </source>
</evidence>
<reference evidence="17 18" key="1">
    <citation type="submission" date="2019-02" db="EMBL/GenBank/DDBJ databases">
        <title>Genome analysis provides insights into bioremediation potentialities and Haloocin production by Natrinema altunense strain 4.1R isolated from Chott Douz in Tunisian desert.</title>
        <authorList>
            <person name="Najjari A."/>
            <person name="Youssef N."/>
            <person name="Ben Dhia O."/>
            <person name="Ferjani R."/>
            <person name="El Hidri D."/>
            <person name="Ouzari H.I."/>
            <person name="Cherif A."/>
        </authorList>
    </citation>
    <scope>NUCLEOTIDE SEQUENCE [LARGE SCALE GENOMIC DNA]</scope>
    <source>
        <strain evidence="17 18">4.1R</strain>
    </source>
</reference>
<evidence type="ECO:0000256" key="6">
    <source>
        <dbReference type="ARBA" id="ARBA00023244"/>
    </source>
</evidence>
<keyword evidence="4 8" id="KW-0521">NADP</keyword>